<sequence length="128" mass="15163">METKRTVFPSALSELFSMIDDSLEVSFTEMEKIINCSGHDKKVSLSEKQYFIEKIIKSYEILRQEFDKLLFDNLNTLFAKYITDLILNNAQTALDFDNERVLDYFINSYYLELSVDIYRLFTPKKKEV</sequence>
<dbReference type="RefSeq" id="WP_006702115.1">
    <property type="nucleotide sequence ID" value="NZ_JH932301.1"/>
</dbReference>
<accession>K1MCL4</accession>
<reference evidence="1 2" key="1">
    <citation type="submission" date="2012-07" db="EMBL/GenBank/DDBJ databases">
        <title>The Genome Sequence of Facklamia ignava CCUG 37419.</title>
        <authorList>
            <consortium name="The Broad Institute Genome Sequencing Platform"/>
            <person name="Earl A."/>
            <person name="Ward D."/>
            <person name="Feldgarden M."/>
            <person name="Gevers D."/>
            <person name="Huys G."/>
            <person name="Walker B."/>
            <person name="Young S.K."/>
            <person name="Zeng Q."/>
            <person name="Gargeya S."/>
            <person name="Fitzgerald M."/>
            <person name="Haas B."/>
            <person name="Abouelleil A."/>
            <person name="Alvarado L."/>
            <person name="Arachchi H.M."/>
            <person name="Berlin A.M."/>
            <person name="Chapman S.B."/>
            <person name="Goldberg J."/>
            <person name="Griggs A."/>
            <person name="Gujja S."/>
            <person name="Hansen M."/>
            <person name="Howarth C."/>
            <person name="Imamovic A."/>
            <person name="Larimer J."/>
            <person name="McCowen C."/>
            <person name="Montmayeur A."/>
            <person name="Murphy C."/>
            <person name="Neiman D."/>
            <person name="Pearson M."/>
            <person name="Priest M."/>
            <person name="Roberts A."/>
            <person name="Saif S."/>
            <person name="Shea T."/>
            <person name="Sisk P."/>
            <person name="Sykes S."/>
            <person name="Wortman J."/>
            <person name="Nusbaum C."/>
            <person name="Birren B."/>
        </authorList>
    </citation>
    <scope>NUCLEOTIDE SEQUENCE [LARGE SCALE GENOMIC DNA]</scope>
    <source>
        <strain evidence="1 2">CCUG 37419</strain>
    </source>
</reference>
<dbReference type="Proteomes" id="UP000005147">
    <property type="component" value="Unassembled WGS sequence"/>
</dbReference>
<keyword evidence="2" id="KW-1185">Reference proteome</keyword>
<dbReference type="STRING" id="883112.HMPREF9707_01482"/>
<gene>
    <name evidence="1" type="ORF">HMPREF9707_01482</name>
</gene>
<dbReference type="EMBL" id="AGZE01000037">
    <property type="protein sequence ID" value="EKB53729.1"/>
    <property type="molecule type" value="Genomic_DNA"/>
</dbReference>
<proteinExistence type="predicted"/>
<organism evidence="1 2">
    <name type="scientific">Falseniella ignava CCUG 37419</name>
    <dbReference type="NCBI Taxonomy" id="883112"/>
    <lineage>
        <taxon>Bacteria</taxon>
        <taxon>Bacillati</taxon>
        <taxon>Bacillota</taxon>
        <taxon>Bacilli</taxon>
        <taxon>Lactobacillales</taxon>
        <taxon>Aerococcaceae</taxon>
        <taxon>Falseniella</taxon>
    </lineage>
</organism>
<comment type="caution">
    <text evidence="1">The sequence shown here is derived from an EMBL/GenBank/DDBJ whole genome shotgun (WGS) entry which is preliminary data.</text>
</comment>
<name>K1MCL4_9LACT</name>
<evidence type="ECO:0000313" key="1">
    <source>
        <dbReference type="EMBL" id="EKB53729.1"/>
    </source>
</evidence>
<evidence type="ECO:0000313" key="2">
    <source>
        <dbReference type="Proteomes" id="UP000005147"/>
    </source>
</evidence>
<dbReference type="AlphaFoldDB" id="K1MCL4"/>
<protein>
    <submittedName>
        <fullName evidence="1">Uncharacterized protein</fullName>
    </submittedName>
</protein>
<dbReference type="HOGENOM" id="CLU_1956321_0_0_9"/>